<feature type="domain" description="Guanylate-binding protein N-terminal" evidence="3">
    <location>
        <begin position="17"/>
        <end position="149"/>
    </location>
</feature>
<reference evidence="5" key="2">
    <citation type="submission" date="2025-09" db="UniProtKB">
        <authorList>
            <consortium name="Ensembl"/>
        </authorList>
    </citation>
    <scope>IDENTIFICATION</scope>
</reference>
<dbReference type="Pfam" id="PF02263">
    <property type="entry name" value="GBP"/>
    <property type="match status" value="1"/>
</dbReference>
<dbReference type="OMA" id="IHNDAWI"/>
<organism evidence="5 6">
    <name type="scientific">Crocodylus porosus</name>
    <name type="common">Saltwater crocodile</name>
    <name type="synonym">Estuarine crocodile</name>
    <dbReference type="NCBI Taxonomy" id="8502"/>
    <lineage>
        <taxon>Eukaryota</taxon>
        <taxon>Metazoa</taxon>
        <taxon>Chordata</taxon>
        <taxon>Craniata</taxon>
        <taxon>Vertebrata</taxon>
        <taxon>Euteleostomi</taxon>
        <taxon>Archelosauria</taxon>
        <taxon>Archosauria</taxon>
        <taxon>Crocodylia</taxon>
        <taxon>Longirostres</taxon>
        <taxon>Crocodylidae</taxon>
        <taxon>Crocodylus</taxon>
    </lineage>
</organism>
<evidence type="ECO:0000256" key="2">
    <source>
        <dbReference type="SAM" id="MobiDB-lite"/>
    </source>
</evidence>
<evidence type="ECO:0000256" key="1">
    <source>
        <dbReference type="ARBA" id="ARBA00022801"/>
    </source>
</evidence>
<evidence type="ECO:0000313" key="5">
    <source>
        <dbReference type="Ensembl" id="ENSCPRP00005002724.1"/>
    </source>
</evidence>
<sequence>MKIAPALSSVNHPSVGHVTELTQHIQAKATLGASPLVGENGAEFVCFFPTFVVVVGDCGPGTSEPTVSAAGASPHLSPGDNQHVEAYILPQLCLRCFFLAHKRFVFEQPAHEQDLCRLEELRDDRLDLRVHEQADHFCTYIWGTAQTKALPGGHVVTAKLLGDLVVTYVDATRSRAVPCLESAVLALAQVEDAAAVEDAVARYQVVLGREVALPTETLAKLLVLHAQAECKALTAFMARAFTDNQQEELCQRNERASLQRCQAVLAEVSHDLDAHIRDRAYTVPSSYQHFLGDQEEMVEHYWQVLGNGIKVGGWMGRDSRGGGCNNTPPMPPPAQRARAETAAREQELLRQEQAELRQKLEEQRRSHEEHVRQLMGSLEKERMVQLEQLDQTAVQKLQVRGQERGRAAPCRGPGLNGG</sequence>
<dbReference type="GO" id="GO:0005525">
    <property type="term" value="F:GTP binding"/>
    <property type="evidence" value="ECO:0007669"/>
    <property type="project" value="InterPro"/>
</dbReference>
<dbReference type="InterPro" id="IPR036543">
    <property type="entry name" value="Guanylate-bd_C_sf"/>
</dbReference>
<evidence type="ECO:0000259" key="3">
    <source>
        <dbReference type="Pfam" id="PF02263"/>
    </source>
</evidence>
<dbReference type="Proteomes" id="UP000594220">
    <property type="component" value="Unplaced"/>
</dbReference>
<evidence type="ECO:0000313" key="6">
    <source>
        <dbReference type="Proteomes" id="UP000594220"/>
    </source>
</evidence>
<dbReference type="InterPro" id="IPR027417">
    <property type="entry name" value="P-loop_NTPase"/>
</dbReference>
<reference evidence="5" key="1">
    <citation type="submission" date="2025-08" db="UniProtKB">
        <authorList>
            <consortium name="Ensembl"/>
        </authorList>
    </citation>
    <scope>IDENTIFICATION</scope>
</reference>
<dbReference type="Pfam" id="PF02841">
    <property type="entry name" value="GBP_C"/>
    <property type="match status" value="2"/>
</dbReference>
<dbReference type="AlphaFoldDB" id="A0A7M4E0S9"/>
<keyword evidence="1" id="KW-0378">Hydrolase</keyword>
<accession>A0A7M4E0S9</accession>
<feature type="region of interest" description="Disordered" evidence="2">
    <location>
        <begin position="398"/>
        <end position="418"/>
    </location>
</feature>
<keyword evidence="6" id="KW-1185">Reference proteome</keyword>
<proteinExistence type="predicted"/>
<dbReference type="GeneTree" id="ENSGT00940000154265"/>
<evidence type="ECO:0000259" key="4">
    <source>
        <dbReference type="Pfam" id="PF02841"/>
    </source>
</evidence>
<feature type="domain" description="Guanylate-binding protein/Atlastin C-terminal" evidence="4">
    <location>
        <begin position="152"/>
        <end position="310"/>
    </location>
</feature>
<dbReference type="InterPro" id="IPR015894">
    <property type="entry name" value="Guanylate-bd_N"/>
</dbReference>
<feature type="domain" description="Guanylate-binding protein/Atlastin C-terminal" evidence="4">
    <location>
        <begin position="334"/>
        <end position="400"/>
    </location>
</feature>
<protein>
    <submittedName>
        <fullName evidence="5">Uncharacterized protein</fullName>
    </submittedName>
</protein>
<dbReference type="SUPFAM" id="SSF48340">
    <property type="entry name" value="Interferon-induced guanylate-binding protein 1 (GBP1), C-terminal domain"/>
    <property type="match status" value="1"/>
</dbReference>
<dbReference type="Gene3D" id="1.20.1000.10">
    <property type="entry name" value="Guanylate-binding protein, C-terminal domain"/>
    <property type="match status" value="2"/>
</dbReference>
<dbReference type="Gene3D" id="3.40.50.300">
    <property type="entry name" value="P-loop containing nucleotide triphosphate hydrolases"/>
    <property type="match status" value="1"/>
</dbReference>
<name>A0A7M4E0S9_CROPO</name>
<dbReference type="Ensembl" id="ENSCPRT00005003186.1">
    <property type="protein sequence ID" value="ENSCPRP00005002724.1"/>
    <property type="gene ID" value="ENSCPRG00005001986.1"/>
</dbReference>
<dbReference type="InterPro" id="IPR003191">
    <property type="entry name" value="Guanylate-bd/ATL_C"/>
</dbReference>
<dbReference type="GO" id="GO:0003924">
    <property type="term" value="F:GTPase activity"/>
    <property type="evidence" value="ECO:0007669"/>
    <property type="project" value="InterPro"/>
</dbReference>
<dbReference type="PANTHER" id="PTHR10751">
    <property type="entry name" value="GUANYLATE BINDING PROTEIN"/>
    <property type="match status" value="1"/>
</dbReference>
<feature type="region of interest" description="Disordered" evidence="2">
    <location>
        <begin position="318"/>
        <end position="343"/>
    </location>
</feature>